<dbReference type="InterPro" id="IPR027413">
    <property type="entry name" value="GROEL-like_equatorial_sf"/>
</dbReference>
<evidence type="ECO:0000256" key="10">
    <source>
        <dbReference type="ARBA" id="ARBA00064252"/>
    </source>
</evidence>
<comment type="similarity">
    <text evidence="2 11">Belongs to the TCP-1 chaperonin family.</text>
</comment>
<dbReference type="PROSITE" id="PS00750">
    <property type="entry name" value="TCP1_1"/>
    <property type="match status" value="1"/>
</dbReference>
<dbReference type="InterPro" id="IPR027410">
    <property type="entry name" value="TCP-1-like_intermed_sf"/>
</dbReference>
<evidence type="ECO:0000313" key="13">
    <source>
        <dbReference type="Proteomes" id="UP001153636"/>
    </source>
</evidence>
<dbReference type="CDD" id="cd03341">
    <property type="entry name" value="TCP1_theta"/>
    <property type="match status" value="1"/>
</dbReference>
<evidence type="ECO:0000256" key="5">
    <source>
        <dbReference type="ARBA" id="ARBA00022741"/>
    </source>
</evidence>
<comment type="function">
    <text evidence="9">Molecular chaperone; assists the folding of proteins upon ATP hydrolysis. Known to play a role, in vitro, in the folding of actin and tubulin. Required for correct subcellular localization of pgl-1.</text>
</comment>
<dbReference type="InterPro" id="IPR002194">
    <property type="entry name" value="Chaperonin_TCP-1_CS"/>
</dbReference>
<evidence type="ECO:0000256" key="8">
    <source>
        <dbReference type="ARBA" id="ARBA00029602"/>
    </source>
</evidence>
<dbReference type="SUPFAM" id="SSF48592">
    <property type="entry name" value="GroEL equatorial domain-like"/>
    <property type="match status" value="1"/>
</dbReference>
<keyword evidence="5 11" id="KW-0547">Nucleotide-binding</keyword>
<evidence type="ECO:0000256" key="6">
    <source>
        <dbReference type="ARBA" id="ARBA00022840"/>
    </source>
</evidence>
<protein>
    <recommendedName>
        <fullName evidence="3">T-complex protein 1 subunit theta</fullName>
    </recommendedName>
    <alternativeName>
        <fullName evidence="8">CCT-theta</fullName>
    </alternativeName>
</protein>
<dbReference type="OrthoDB" id="1748577at2759"/>
<dbReference type="GO" id="GO:0051082">
    <property type="term" value="F:unfolded protein binding"/>
    <property type="evidence" value="ECO:0007669"/>
    <property type="project" value="InterPro"/>
</dbReference>
<dbReference type="EMBL" id="OV651825">
    <property type="protein sequence ID" value="CAH1102569.1"/>
    <property type="molecule type" value="Genomic_DNA"/>
</dbReference>
<sequence length="544" mass="59310">MALHVPKAPGFSQMLKEGARHYSGLEEAVVRNITACKEFAHSVRSAYGPNGMNKLVINHIEKQFVTSDAATIIRELDVEHPAAKLIILGSQMQDSEVGDGTNFVIILAGALLEHSEELIRLGVTPTEIAEGFEKGLDKCLEILPKLVCYTVKDYRNLEEVKKVLKTAIQSKQYGNEDFLADLIAKACVSVLPEETTFNVDNVRICKVLGSGLNSSQVVQGMVFKRQVEGEITKAEKAKIAVYSCAVDILQTETKGTVLIKSADELMNFSRGEEDLLELQIKAIADTGAKVIVAGAKFGDMAMHYLHKYGLMAVRLNSKFDLRRLCKTVGATCLPRLTAPTTQELGYADIVCVEELGDTPIISFRLEGKESKIATIVIRGATDNYMDDIERAIDDGVNTFKGLSRDPRFVPGAGATEAELAVHLTQYADTLPGLEQYAVRKFASALESFPKALADNSGHRSTAVLEKILEAHQNGNKNTGVDIDSENAICDALEKDILDLYQAKYWGLKYAVGAAATILRVDQIIMAKRAGGPKARQPQGSDDES</sequence>
<dbReference type="GO" id="GO:0005737">
    <property type="term" value="C:cytoplasm"/>
    <property type="evidence" value="ECO:0007669"/>
    <property type="project" value="UniProtKB-SubCell"/>
</dbReference>
<evidence type="ECO:0000256" key="4">
    <source>
        <dbReference type="ARBA" id="ARBA00022490"/>
    </source>
</evidence>
<evidence type="ECO:0000256" key="1">
    <source>
        <dbReference type="ARBA" id="ARBA00004496"/>
    </source>
</evidence>
<dbReference type="InterPro" id="IPR027409">
    <property type="entry name" value="GroEL-like_apical_dom_sf"/>
</dbReference>
<evidence type="ECO:0000313" key="12">
    <source>
        <dbReference type="EMBL" id="CAH1102569.1"/>
    </source>
</evidence>
<comment type="subcellular location">
    <subcellularLocation>
        <location evidence="1">Cytoplasm</location>
    </subcellularLocation>
</comment>
<dbReference type="GO" id="GO:0016887">
    <property type="term" value="F:ATP hydrolysis activity"/>
    <property type="evidence" value="ECO:0007669"/>
    <property type="project" value="InterPro"/>
</dbReference>
<dbReference type="Pfam" id="PF00118">
    <property type="entry name" value="Cpn60_TCP1"/>
    <property type="match status" value="1"/>
</dbReference>
<gene>
    <name evidence="12" type="ORF">PSYICH_LOCUS4085</name>
</gene>
<proteinExistence type="inferred from homology"/>
<keyword evidence="6 11" id="KW-0067">ATP-binding</keyword>
<dbReference type="GO" id="GO:0005524">
    <property type="term" value="F:ATP binding"/>
    <property type="evidence" value="ECO:0007669"/>
    <property type="project" value="UniProtKB-KW"/>
</dbReference>
<dbReference type="AlphaFoldDB" id="A0A9P0CHY5"/>
<dbReference type="Proteomes" id="UP001153636">
    <property type="component" value="Chromosome 13"/>
</dbReference>
<dbReference type="GO" id="GO:0140662">
    <property type="term" value="F:ATP-dependent protein folding chaperone"/>
    <property type="evidence" value="ECO:0007669"/>
    <property type="project" value="InterPro"/>
</dbReference>
<dbReference type="NCBIfam" id="TIGR02346">
    <property type="entry name" value="chap_CCT_theta"/>
    <property type="match status" value="1"/>
</dbReference>
<organism evidence="12 13">
    <name type="scientific">Psylliodes chrysocephalus</name>
    <dbReference type="NCBI Taxonomy" id="3402493"/>
    <lineage>
        <taxon>Eukaryota</taxon>
        <taxon>Metazoa</taxon>
        <taxon>Ecdysozoa</taxon>
        <taxon>Arthropoda</taxon>
        <taxon>Hexapoda</taxon>
        <taxon>Insecta</taxon>
        <taxon>Pterygota</taxon>
        <taxon>Neoptera</taxon>
        <taxon>Endopterygota</taxon>
        <taxon>Coleoptera</taxon>
        <taxon>Polyphaga</taxon>
        <taxon>Cucujiformia</taxon>
        <taxon>Chrysomeloidea</taxon>
        <taxon>Chrysomelidae</taxon>
        <taxon>Galerucinae</taxon>
        <taxon>Alticini</taxon>
        <taxon>Psylliodes</taxon>
    </lineage>
</organism>
<keyword evidence="4" id="KW-0963">Cytoplasm</keyword>
<name>A0A9P0CHY5_9CUCU</name>
<dbReference type="FunFam" id="3.50.7.10:FF:000008">
    <property type="entry name" value="T-complex protein 1 subunit theta"/>
    <property type="match status" value="1"/>
</dbReference>
<dbReference type="Gene3D" id="3.30.260.10">
    <property type="entry name" value="TCP-1-like chaperonin intermediate domain"/>
    <property type="match status" value="1"/>
</dbReference>
<keyword evidence="13" id="KW-1185">Reference proteome</keyword>
<dbReference type="InterPro" id="IPR017998">
    <property type="entry name" value="Chaperone_TCP-1"/>
</dbReference>
<dbReference type="InterPro" id="IPR002423">
    <property type="entry name" value="Cpn60/GroEL/TCP-1"/>
</dbReference>
<keyword evidence="7 11" id="KW-0143">Chaperone</keyword>
<evidence type="ECO:0000256" key="11">
    <source>
        <dbReference type="RuleBase" id="RU004187"/>
    </source>
</evidence>
<dbReference type="PROSITE" id="PS00995">
    <property type="entry name" value="TCP1_3"/>
    <property type="match status" value="1"/>
</dbReference>
<dbReference type="SUPFAM" id="SSF52029">
    <property type="entry name" value="GroEL apical domain-like"/>
    <property type="match status" value="1"/>
</dbReference>
<dbReference type="Gene3D" id="3.50.7.10">
    <property type="entry name" value="GroEL"/>
    <property type="match status" value="1"/>
</dbReference>
<dbReference type="InterPro" id="IPR012721">
    <property type="entry name" value="Chap_CCT_theta"/>
</dbReference>
<evidence type="ECO:0000256" key="9">
    <source>
        <dbReference type="ARBA" id="ARBA00058723"/>
    </source>
</evidence>
<dbReference type="SUPFAM" id="SSF54849">
    <property type="entry name" value="GroEL-intermediate domain like"/>
    <property type="match status" value="1"/>
</dbReference>
<comment type="subunit">
    <text evidence="10">Heterooligomeric complex.</text>
</comment>
<reference evidence="12" key="1">
    <citation type="submission" date="2022-01" db="EMBL/GenBank/DDBJ databases">
        <authorList>
            <person name="King R."/>
        </authorList>
    </citation>
    <scope>NUCLEOTIDE SEQUENCE</scope>
</reference>
<evidence type="ECO:0000256" key="7">
    <source>
        <dbReference type="ARBA" id="ARBA00023186"/>
    </source>
</evidence>
<dbReference type="PRINTS" id="PR00304">
    <property type="entry name" value="TCOMPLEXTCP1"/>
</dbReference>
<dbReference type="Gene3D" id="1.10.560.10">
    <property type="entry name" value="GroEL-like equatorial domain"/>
    <property type="match status" value="1"/>
</dbReference>
<dbReference type="PANTHER" id="PTHR11353">
    <property type="entry name" value="CHAPERONIN"/>
    <property type="match status" value="1"/>
</dbReference>
<accession>A0A9P0CHY5</accession>
<evidence type="ECO:0000256" key="3">
    <source>
        <dbReference type="ARBA" id="ARBA00016981"/>
    </source>
</evidence>
<evidence type="ECO:0000256" key="2">
    <source>
        <dbReference type="ARBA" id="ARBA00008020"/>
    </source>
</evidence>